<dbReference type="EMBL" id="JNOM01000826">
    <property type="protein sequence ID" value="KNG79898.1"/>
    <property type="molecule type" value="Genomic_DNA"/>
</dbReference>
<evidence type="ECO:0000313" key="2">
    <source>
        <dbReference type="EMBL" id="KNG79898.1"/>
    </source>
</evidence>
<evidence type="ECO:0000313" key="3">
    <source>
        <dbReference type="Proteomes" id="UP000037505"/>
    </source>
</evidence>
<dbReference type="Proteomes" id="UP000037505">
    <property type="component" value="Unassembled WGS sequence"/>
</dbReference>
<reference evidence="2 3" key="1">
    <citation type="submission" date="2014-06" db="EMBL/GenBank/DDBJ databases">
        <title>The Genome of the Aflatoxigenic Filamentous Fungus Aspergillus nomius.</title>
        <authorList>
            <person name="Moore M.G."/>
            <person name="Shannon B.M."/>
            <person name="Brian M.M."/>
        </authorList>
    </citation>
    <scope>NUCLEOTIDE SEQUENCE [LARGE SCALE GENOMIC DNA]</scope>
    <source>
        <strain evidence="2 3">NRRL 13137</strain>
    </source>
</reference>
<protein>
    <submittedName>
        <fullName evidence="2">Uncharacterized protein</fullName>
    </submittedName>
</protein>
<feature type="compositionally biased region" description="Low complexity" evidence="1">
    <location>
        <begin position="158"/>
        <end position="173"/>
    </location>
</feature>
<gene>
    <name evidence="2" type="ORF">ANOM_011629</name>
</gene>
<feature type="compositionally biased region" description="Basic and acidic residues" evidence="1">
    <location>
        <begin position="66"/>
        <end position="78"/>
    </location>
</feature>
<evidence type="ECO:0000256" key="1">
    <source>
        <dbReference type="SAM" id="MobiDB-lite"/>
    </source>
</evidence>
<keyword evidence="3" id="KW-1185">Reference proteome</keyword>
<accession>A0A0L1IL33</accession>
<dbReference type="AlphaFoldDB" id="A0A0L1IL33"/>
<dbReference type="RefSeq" id="XP_015400821.1">
    <property type="nucleotide sequence ID" value="XM_015556885.1"/>
</dbReference>
<feature type="region of interest" description="Disordered" evidence="1">
    <location>
        <begin position="147"/>
        <end position="187"/>
    </location>
</feature>
<feature type="compositionally biased region" description="Acidic residues" evidence="1">
    <location>
        <begin position="103"/>
        <end position="114"/>
    </location>
</feature>
<name>A0A0L1IL33_ASPN3</name>
<feature type="region of interest" description="Disordered" evidence="1">
    <location>
        <begin position="55"/>
        <end position="130"/>
    </location>
</feature>
<proteinExistence type="predicted"/>
<comment type="caution">
    <text evidence="2">The sequence shown here is derived from an EMBL/GenBank/DDBJ whole genome shotgun (WGS) entry which is preliminary data.</text>
</comment>
<feature type="compositionally biased region" description="Basic and acidic residues" evidence="1">
    <location>
        <begin position="147"/>
        <end position="156"/>
    </location>
</feature>
<organism evidence="2 3">
    <name type="scientific">Aspergillus nomiae NRRL (strain ATCC 15546 / NRRL 13137 / CBS 260.88 / M93)</name>
    <dbReference type="NCBI Taxonomy" id="1509407"/>
    <lineage>
        <taxon>Eukaryota</taxon>
        <taxon>Fungi</taxon>
        <taxon>Dikarya</taxon>
        <taxon>Ascomycota</taxon>
        <taxon>Pezizomycotina</taxon>
        <taxon>Eurotiomycetes</taxon>
        <taxon>Eurotiomycetidae</taxon>
        <taxon>Eurotiales</taxon>
        <taxon>Aspergillaceae</taxon>
        <taxon>Aspergillus</taxon>
        <taxon>Aspergillus subgen. Circumdati</taxon>
    </lineage>
</organism>
<sequence length="206" mass="23259">MSFTIEPKLLWVVIPIFLAWNVLNLNNPVMKVFLEWLSVHLQSWLEQRWCALASTGGSGGQARSGGKKESVGEKKESVGESDEESDDEREKKREWRRRWPVVVEEDEEEEEEEEERRPDSPDNGPFAKFKDTLGSWLATLRHWRGLRRERDLERGRSRSSSPAARQSQTQTTQVDARGGPSPGDLNAILSGLLQTMAGVDPTGGQS</sequence>
<dbReference type="GeneID" id="26813433"/>
<dbReference type="OrthoDB" id="10647120at2759"/>